<gene>
    <name evidence="1" type="ORF">CR513_34927</name>
</gene>
<proteinExistence type="predicted"/>
<evidence type="ECO:0000313" key="2">
    <source>
        <dbReference type="Proteomes" id="UP000257109"/>
    </source>
</evidence>
<accession>A0A371G0K0</accession>
<dbReference type="Proteomes" id="UP000257109">
    <property type="component" value="Unassembled WGS sequence"/>
</dbReference>
<dbReference type="OrthoDB" id="1744437at2759"/>
<protein>
    <recommendedName>
        <fullName evidence="3">Copia protein</fullName>
    </recommendedName>
</protein>
<keyword evidence="2" id="KW-1185">Reference proteome</keyword>
<feature type="non-terminal residue" evidence="1">
    <location>
        <position position="1"/>
    </location>
</feature>
<reference evidence="1" key="1">
    <citation type="submission" date="2018-05" db="EMBL/GenBank/DDBJ databases">
        <title>Draft genome of Mucuna pruriens seed.</title>
        <authorList>
            <person name="Nnadi N.E."/>
            <person name="Vos R."/>
            <person name="Hasami M.H."/>
            <person name="Devisetty U.K."/>
            <person name="Aguiy J.C."/>
        </authorList>
    </citation>
    <scope>NUCLEOTIDE SEQUENCE [LARGE SCALE GENOMIC DNA]</scope>
    <source>
        <strain evidence="1">JCA_2017</strain>
    </source>
</reference>
<comment type="caution">
    <text evidence="1">The sequence shown here is derived from an EMBL/GenBank/DDBJ whole genome shotgun (WGS) entry which is preliminary data.</text>
</comment>
<evidence type="ECO:0000313" key="1">
    <source>
        <dbReference type="EMBL" id="RDX84077.1"/>
    </source>
</evidence>
<name>A0A371G0K0_MUCPR</name>
<dbReference type="EMBL" id="QJKJ01007159">
    <property type="protein sequence ID" value="RDX84077.1"/>
    <property type="molecule type" value="Genomic_DNA"/>
</dbReference>
<organism evidence="1 2">
    <name type="scientific">Mucuna pruriens</name>
    <name type="common">Velvet bean</name>
    <name type="synonym">Dolichos pruriens</name>
    <dbReference type="NCBI Taxonomy" id="157652"/>
    <lineage>
        <taxon>Eukaryota</taxon>
        <taxon>Viridiplantae</taxon>
        <taxon>Streptophyta</taxon>
        <taxon>Embryophyta</taxon>
        <taxon>Tracheophyta</taxon>
        <taxon>Spermatophyta</taxon>
        <taxon>Magnoliopsida</taxon>
        <taxon>eudicotyledons</taxon>
        <taxon>Gunneridae</taxon>
        <taxon>Pentapetalae</taxon>
        <taxon>rosids</taxon>
        <taxon>fabids</taxon>
        <taxon>Fabales</taxon>
        <taxon>Fabaceae</taxon>
        <taxon>Papilionoideae</taxon>
        <taxon>50 kb inversion clade</taxon>
        <taxon>NPAAA clade</taxon>
        <taxon>indigoferoid/millettioid clade</taxon>
        <taxon>Phaseoleae</taxon>
        <taxon>Mucuna</taxon>
    </lineage>
</organism>
<dbReference type="STRING" id="157652.A0A371G0K0"/>
<dbReference type="AlphaFoldDB" id="A0A371G0K0"/>
<sequence>MESEERFKHIDVRYHWIRDALDVKRLELTKVHTDDNGADMMTKAVLRGKFEACYEIARLAITST</sequence>
<evidence type="ECO:0008006" key="3">
    <source>
        <dbReference type="Google" id="ProtNLM"/>
    </source>
</evidence>